<dbReference type="Gene3D" id="3.40.50.300">
    <property type="entry name" value="P-loop containing nucleotide triphosphate hydrolases"/>
    <property type="match status" value="1"/>
</dbReference>
<dbReference type="EMBL" id="DXBC01000044">
    <property type="protein sequence ID" value="HIZ78757.1"/>
    <property type="molecule type" value="Genomic_DNA"/>
</dbReference>
<keyword evidence="1" id="KW-0418">Kinase</keyword>
<comment type="caution">
    <text evidence="1">The sequence shown here is derived from an EMBL/GenBank/DDBJ whole genome shotgun (WGS) entry which is preliminary data.</text>
</comment>
<reference evidence="1" key="1">
    <citation type="journal article" date="2021" name="PeerJ">
        <title>Extensive microbial diversity within the chicken gut microbiome revealed by metagenomics and culture.</title>
        <authorList>
            <person name="Gilroy R."/>
            <person name="Ravi A."/>
            <person name="Getino M."/>
            <person name="Pursley I."/>
            <person name="Horton D.L."/>
            <person name="Alikhan N.F."/>
            <person name="Baker D."/>
            <person name="Gharbi K."/>
            <person name="Hall N."/>
            <person name="Watson M."/>
            <person name="Adriaenssens E.M."/>
            <person name="Foster-Nyarko E."/>
            <person name="Jarju S."/>
            <person name="Secka A."/>
            <person name="Antonio M."/>
            <person name="Oren A."/>
            <person name="Chaudhuri R.R."/>
            <person name="La Ragione R."/>
            <person name="Hildebrand F."/>
            <person name="Pallen M.J."/>
        </authorList>
    </citation>
    <scope>NUCLEOTIDE SEQUENCE</scope>
    <source>
        <strain evidence="1">ChiBcec1-1093</strain>
    </source>
</reference>
<dbReference type="Proteomes" id="UP000824101">
    <property type="component" value="Unassembled WGS sequence"/>
</dbReference>
<dbReference type="InterPro" id="IPR027417">
    <property type="entry name" value="P-loop_NTPase"/>
</dbReference>
<evidence type="ECO:0000313" key="1">
    <source>
        <dbReference type="EMBL" id="HIZ78757.1"/>
    </source>
</evidence>
<protein>
    <submittedName>
        <fullName evidence="1">Cytidylate kinase-like family protein</fullName>
    </submittedName>
</protein>
<name>A0A9D2K5K3_9FIRM</name>
<dbReference type="Pfam" id="PF13189">
    <property type="entry name" value="Cytidylate_kin2"/>
    <property type="match status" value="1"/>
</dbReference>
<proteinExistence type="predicted"/>
<organism evidence="1 2">
    <name type="scientific">Candidatus Lachnoclostridium stercorigallinarum</name>
    <dbReference type="NCBI Taxonomy" id="2838634"/>
    <lineage>
        <taxon>Bacteria</taxon>
        <taxon>Bacillati</taxon>
        <taxon>Bacillota</taxon>
        <taxon>Clostridia</taxon>
        <taxon>Lachnospirales</taxon>
        <taxon>Lachnospiraceae</taxon>
    </lineage>
</organism>
<sequence>MADKGRVVITIDRQYGSGGRITSKKLAEELGIPFYDEEILKMTSEVSAIGEQYFRLADEKAGNNLLYRIVGGVRDSLGAPSSKKLTSKENLFRFQSEVIRKLAREQSCIIVGRCADYVLESEPDVDVVKLFVYADMPTRIRRVMEVDGVLDKDEAVKKIKRIDRERREYYKYFTGREWGDMTLYDLPINATNLTLDQLAELVKFYMRLRGFQIS</sequence>
<accession>A0A9D2K5K3</accession>
<dbReference type="GO" id="GO:0016301">
    <property type="term" value="F:kinase activity"/>
    <property type="evidence" value="ECO:0007669"/>
    <property type="project" value="UniProtKB-KW"/>
</dbReference>
<dbReference type="SUPFAM" id="SSF52540">
    <property type="entry name" value="P-loop containing nucleoside triphosphate hydrolases"/>
    <property type="match status" value="1"/>
</dbReference>
<gene>
    <name evidence="1" type="ORF">IAA17_03080</name>
</gene>
<evidence type="ECO:0000313" key="2">
    <source>
        <dbReference type="Proteomes" id="UP000824101"/>
    </source>
</evidence>
<dbReference type="AlphaFoldDB" id="A0A9D2K5K3"/>
<reference evidence="1" key="2">
    <citation type="submission" date="2021-04" db="EMBL/GenBank/DDBJ databases">
        <authorList>
            <person name="Gilroy R."/>
        </authorList>
    </citation>
    <scope>NUCLEOTIDE SEQUENCE</scope>
    <source>
        <strain evidence="1">ChiBcec1-1093</strain>
    </source>
</reference>
<keyword evidence="1" id="KW-0808">Transferase</keyword>